<name>A0ABV4F138_BRAEL</name>
<keyword evidence="1" id="KW-1133">Transmembrane helix</keyword>
<keyword evidence="1" id="KW-0812">Transmembrane</keyword>
<reference evidence="2 3" key="1">
    <citation type="submission" date="2024-07" db="EMBL/GenBank/DDBJ databases">
        <title>Genomic Encyclopedia of Type Strains, Phase V (KMG-V): Genome sequencing to study the core and pangenomes of soil and plant-associated prokaryotes.</title>
        <authorList>
            <person name="Whitman W."/>
        </authorList>
    </citation>
    <scope>NUCLEOTIDE SEQUENCE [LARGE SCALE GENOMIC DNA]</scope>
    <source>
        <strain evidence="2 3">USDA 415</strain>
    </source>
</reference>
<keyword evidence="3" id="KW-1185">Reference proteome</keyword>
<sequence>MVGVFLANHLLDGLGIYLLCSAVFKGARGYPVRRWFF</sequence>
<dbReference type="EMBL" id="JBGBZA010000002">
    <property type="protein sequence ID" value="MEY9316698.1"/>
    <property type="molecule type" value="Genomic_DNA"/>
</dbReference>
<evidence type="ECO:0000256" key="1">
    <source>
        <dbReference type="SAM" id="Phobius"/>
    </source>
</evidence>
<protein>
    <submittedName>
        <fullName evidence="2">Uncharacterized protein</fullName>
    </submittedName>
</protein>
<comment type="caution">
    <text evidence="2">The sequence shown here is derived from an EMBL/GenBank/DDBJ whole genome shotgun (WGS) entry which is preliminary data.</text>
</comment>
<evidence type="ECO:0000313" key="2">
    <source>
        <dbReference type="EMBL" id="MEY9316698.1"/>
    </source>
</evidence>
<feature type="transmembrane region" description="Helical" evidence="1">
    <location>
        <begin position="6"/>
        <end position="24"/>
    </location>
</feature>
<accession>A0ABV4F138</accession>
<gene>
    <name evidence="2" type="ORF">ABIF29_003497</name>
</gene>
<proteinExistence type="predicted"/>
<keyword evidence="1" id="KW-0472">Membrane</keyword>
<organism evidence="2 3">
    <name type="scientific">Bradyrhizobium elkanii</name>
    <dbReference type="NCBI Taxonomy" id="29448"/>
    <lineage>
        <taxon>Bacteria</taxon>
        <taxon>Pseudomonadati</taxon>
        <taxon>Pseudomonadota</taxon>
        <taxon>Alphaproteobacteria</taxon>
        <taxon>Hyphomicrobiales</taxon>
        <taxon>Nitrobacteraceae</taxon>
        <taxon>Bradyrhizobium</taxon>
    </lineage>
</organism>
<evidence type="ECO:0000313" key="3">
    <source>
        <dbReference type="Proteomes" id="UP001565471"/>
    </source>
</evidence>
<dbReference type="Proteomes" id="UP001565471">
    <property type="component" value="Unassembled WGS sequence"/>
</dbReference>